<evidence type="ECO:0000313" key="1">
    <source>
        <dbReference type="EMBL" id="ESR66143.1"/>
    </source>
</evidence>
<name>V4U010_CITCL</name>
<evidence type="ECO:0000313" key="2">
    <source>
        <dbReference type="Proteomes" id="UP000030687"/>
    </source>
</evidence>
<dbReference type="Gramene" id="ESR66143">
    <property type="protein sequence ID" value="ESR66143"/>
    <property type="gene ID" value="CICLE_v10010856mg"/>
</dbReference>
<dbReference type="AlphaFoldDB" id="V4U010"/>
<organism evidence="1 2">
    <name type="scientific">Citrus clementina</name>
    <name type="common">Clementine</name>
    <name type="synonym">Citrus deliciosa x Citrus sinensis</name>
    <dbReference type="NCBI Taxonomy" id="85681"/>
    <lineage>
        <taxon>Eukaryota</taxon>
        <taxon>Viridiplantae</taxon>
        <taxon>Streptophyta</taxon>
        <taxon>Embryophyta</taxon>
        <taxon>Tracheophyta</taxon>
        <taxon>Spermatophyta</taxon>
        <taxon>Magnoliopsida</taxon>
        <taxon>eudicotyledons</taxon>
        <taxon>Gunneridae</taxon>
        <taxon>Pentapetalae</taxon>
        <taxon>rosids</taxon>
        <taxon>malvids</taxon>
        <taxon>Sapindales</taxon>
        <taxon>Rutaceae</taxon>
        <taxon>Aurantioideae</taxon>
        <taxon>Citrus</taxon>
    </lineage>
</organism>
<protein>
    <submittedName>
        <fullName evidence="1">Uncharacterized protein</fullName>
    </submittedName>
</protein>
<sequence>MYVSCKTLTFAKDSSFSADIITTLRVSGQNQIRNLSPSAISVCSSTKRLWLRWSRSTMEHESQPHMQSDK</sequence>
<dbReference type="Proteomes" id="UP000030687">
    <property type="component" value="Unassembled WGS sequence"/>
</dbReference>
<dbReference type="InParanoid" id="V4U010"/>
<reference evidence="1 2" key="1">
    <citation type="submission" date="2013-10" db="EMBL/GenBank/DDBJ databases">
        <authorList>
            <consortium name="International Citrus Genome Consortium"/>
            <person name="Jenkins J."/>
            <person name="Schmutz J."/>
            <person name="Prochnik S."/>
            <person name="Rokhsar D."/>
            <person name="Gmitter F."/>
            <person name="Ollitrault P."/>
            <person name="Machado M."/>
            <person name="Talon M."/>
            <person name="Wincker P."/>
            <person name="Jaillon O."/>
            <person name="Morgante M."/>
        </authorList>
    </citation>
    <scope>NUCLEOTIDE SEQUENCE</scope>
    <source>
        <strain evidence="2">cv. Clemenules</strain>
    </source>
</reference>
<proteinExistence type="predicted"/>
<keyword evidence="2" id="KW-1185">Reference proteome</keyword>
<gene>
    <name evidence="1" type="ORF">CICLE_v10010856mg</name>
</gene>
<dbReference type="KEGG" id="cic:CICLE_v10010856mg"/>
<dbReference type="EMBL" id="KI535697">
    <property type="protein sequence ID" value="ESR66143.1"/>
    <property type="molecule type" value="Genomic_DNA"/>
</dbReference>
<accession>V4U010</accession>